<gene>
    <name evidence="1" type="ORF">CR513_56433</name>
</gene>
<evidence type="ECO:0000313" key="1">
    <source>
        <dbReference type="EMBL" id="RDX64952.1"/>
    </source>
</evidence>
<name>A0A371EFY2_MUCPR</name>
<reference evidence="1" key="1">
    <citation type="submission" date="2018-05" db="EMBL/GenBank/DDBJ databases">
        <title>Draft genome of Mucuna pruriens seed.</title>
        <authorList>
            <person name="Nnadi N.E."/>
            <person name="Vos R."/>
            <person name="Hasami M.H."/>
            <person name="Devisetty U.K."/>
            <person name="Aguiy J.C."/>
        </authorList>
    </citation>
    <scope>NUCLEOTIDE SEQUENCE [LARGE SCALE GENOMIC DNA]</scope>
    <source>
        <strain evidence="1">JCA_2017</strain>
    </source>
</reference>
<dbReference type="Proteomes" id="UP000257109">
    <property type="component" value="Unassembled WGS sequence"/>
</dbReference>
<evidence type="ECO:0000313" key="2">
    <source>
        <dbReference type="Proteomes" id="UP000257109"/>
    </source>
</evidence>
<organism evidence="1 2">
    <name type="scientific">Mucuna pruriens</name>
    <name type="common">Velvet bean</name>
    <name type="synonym">Dolichos pruriens</name>
    <dbReference type="NCBI Taxonomy" id="157652"/>
    <lineage>
        <taxon>Eukaryota</taxon>
        <taxon>Viridiplantae</taxon>
        <taxon>Streptophyta</taxon>
        <taxon>Embryophyta</taxon>
        <taxon>Tracheophyta</taxon>
        <taxon>Spermatophyta</taxon>
        <taxon>Magnoliopsida</taxon>
        <taxon>eudicotyledons</taxon>
        <taxon>Gunneridae</taxon>
        <taxon>Pentapetalae</taxon>
        <taxon>rosids</taxon>
        <taxon>fabids</taxon>
        <taxon>Fabales</taxon>
        <taxon>Fabaceae</taxon>
        <taxon>Papilionoideae</taxon>
        <taxon>50 kb inversion clade</taxon>
        <taxon>NPAAA clade</taxon>
        <taxon>indigoferoid/millettioid clade</taxon>
        <taxon>Phaseoleae</taxon>
        <taxon>Mucuna</taxon>
    </lineage>
</organism>
<dbReference type="AlphaFoldDB" id="A0A371EFY2"/>
<proteinExistence type="predicted"/>
<dbReference type="EMBL" id="QJKJ01014142">
    <property type="protein sequence ID" value="RDX64952.1"/>
    <property type="molecule type" value="Genomic_DNA"/>
</dbReference>
<accession>A0A371EFY2</accession>
<sequence>MKIGASLDPGVEEEVVCRHICIDPNEHVCYRLSISLGARLVSQKKRRLGEEKKREVRAETAKLLHARFI</sequence>
<keyword evidence="2" id="KW-1185">Reference proteome</keyword>
<comment type="caution">
    <text evidence="1">The sequence shown here is derived from an EMBL/GenBank/DDBJ whole genome shotgun (WGS) entry which is preliminary data.</text>
</comment>
<feature type="non-terminal residue" evidence="1">
    <location>
        <position position="1"/>
    </location>
</feature>
<protein>
    <submittedName>
        <fullName evidence="1">Uncharacterized protein</fullName>
    </submittedName>
</protein>